<dbReference type="SUPFAM" id="SSF56672">
    <property type="entry name" value="DNA/RNA polymerases"/>
    <property type="match status" value="1"/>
</dbReference>
<organism evidence="2 3">
    <name type="scientific">Candidatus Ryanbacteria bacterium RIFCSPLOWO2_01_FULL_48_26</name>
    <dbReference type="NCBI Taxonomy" id="1802126"/>
    <lineage>
        <taxon>Bacteria</taxon>
        <taxon>Candidatus Ryaniibacteriota</taxon>
    </lineage>
</organism>
<dbReference type="CDD" id="cd01651">
    <property type="entry name" value="RT_G2_intron"/>
    <property type="match status" value="1"/>
</dbReference>
<accession>A0A1G2GRH3</accession>
<evidence type="ECO:0000313" key="3">
    <source>
        <dbReference type="Proteomes" id="UP000179106"/>
    </source>
</evidence>
<name>A0A1G2GRH3_9BACT</name>
<reference evidence="2 3" key="1">
    <citation type="journal article" date="2016" name="Nat. Commun.">
        <title>Thousands of microbial genomes shed light on interconnected biogeochemical processes in an aquifer system.</title>
        <authorList>
            <person name="Anantharaman K."/>
            <person name="Brown C.T."/>
            <person name="Hug L.A."/>
            <person name="Sharon I."/>
            <person name="Castelle C.J."/>
            <person name="Probst A.J."/>
            <person name="Thomas B.C."/>
            <person name="Singh A."/>
            <person name="Wilkins M.J."/>
            <person name="Karaoz U."/>
            <person name="Brodie E.L."/>
            <person name="Williams K.H."/>
            <person name="Hubbard S.S."/>
            <person name="Banfield J.F."/>
        </authorList>
    </citation>
    <scope>NUCLEOTIDE SEQUENCE [LARGE SCALE GENOMIC DNA]</scope>
</reference>
<proteinExistence type="predicted"/>
<comment type="caution">
    <text evidence="2">The sequence shown here is derived from an EMBL/GenBank/DDBJ whole genome shotgun (WGS) entry which is preliminary data.</text>
</comment>
<sequence length="335" mass="39356">MKIQLIHDFKDIISAENFLEAWKEFARGKRGRVDVQDFSFGLMDSILELRADLINHKYVHGGYEAFNISDPKPRDIHKASVRDRVVHHALYRVLYPFFDRTFIADSFSCRLGKGTHKALRRFASFVNKASRNDTRTCWVLKCDIRKFFANIDHEILLHILARYISDSNVLWLLWQVIDSFHTEGKLSVGLPLGNLTSQLFVNVYMNEFDQFVKHRLKAKYYLRYADDFAILSHDKKRLAEHIPLIEDFFRAKLRLELHPDKVFIKTLASGVDFLGWVNFPRYRVLRTATKRRMFKRLKDSSKEQSRASYFGMLTHGNAYKLSRKIEENSGSINLL</sequence>
<dbReference type="PROSITE" id="PS50878">
    <property type="entry name" value="RT_POL"/>
    <property type="match status" value="1"/>
</dbReference>
<dbReference type="InterPro" id="IPR000477">
    <property type="entry name" value="RT_dom"/>
</dbReference>
<dbReference type="EMBL" id="MHNW01000040">
    <property type="protein sequence ID" value="OGZ52729.1"/>
    <property type="molecule type" value="Genomic_DNA"/>
</dbReference>
<feature type="domain" description="Reverse transcriptase" evidence="1">
    <location>
        <begin position="57"/>
        <end position="278"/>
    </location>
</feature>
<dbReference type="InterPro" id="IPR043502">
    <property type="entry name" value="DNA/RNA_pol_sf"/>
</dbReference>
<dbReference type="PANTHER" id="PTHR34047:SF8">
    <property type="entry name" value="PROTEIN YKFC"/>
    <property type="match status" value="1"/>
</dbReference>
<evidence type="ECO:0000259" key="1">
    <source>
        <dbReference type="PROSITE" id="PS50878"/>
    </source>
</evidence>
<dbReference type="PANTHER" id="PTHR34047">
    <property type="entry name" value="NUCLEAR INTRON MATURASE 1, MITOCHONDRIAL-RELATED"/>
    <property type="match status" value="1"/>
</dbReference>
<dbReference type="STRING" id="1802126.A3B25_00850"/>
<dbReference type="Proteomes" id="UP000179106">
    <property type="component" value="Unassembled WGS sequence"/>
</dbReference>
<protein>
    <recommendedName>
        <fullName evidence="1">Reverse transcriptase domain-containing protein</fullName>
    </recommendedName>
</protein>
<dbReference type="InterPro" id="IPR051083">
    <property type="entry name" value="GrpII_Intron_Splice-Mob/Def"/>
</dbReference>
<evidence type="ECO:0000313" key="2">
    <source>
        <dbReference type="EMBL" id="OGZ52729.1"/>
    </source>
</evidence>
<gene>
    <name evidence="2" type="ORF">A3B25_00850</name>
</gene>
<dbReference type="AlphaFoldDB" id="A0A1G2GRH3"/>
<dbReference type="Pfam" id="PF00078">
    <property type="entry name" value="RVT_1"/>
    <property type="match status" value="1"/>
</dbReference>